<dbReference type="Proteomes" id="UP000238350">
    <property type="component" value="Unassembled WGS sequence"/>
</dbReference>
<dbReference type="RefSeq" id="XP_024664456.1">
    <property type="nucleotide sequence ID" value="XM_024808688.1"/>
</dbReference>
<name>A0A2T0FHN4_9ASCO</name>
<dbReference type="PANTHER" id="PTHR10826:SF1">
    <property type="entry name" value="COMPLEMENT COMPONENT 1 Q SUBCOMPONENT-BINDING PROTEIN, MITOCHONDRIAL"/>
    <property type="match status" value="1"/>
</dbReference>
<dbReference type="InterPro" id="IPR036561">
    <property type="entry name" value="MAM33_sf"/>
</dbReference>
<proteinExistence type="predicted"/>
<evidence type="ECO:0000313" key="1">
    <source>
        <dbReference type="EMBL" id="PRT54511.1"/>
    </source>
</evidence>
<organism evidence="1 2">
    <name type="scientific">Wickerhamiella sorbophila</name>
    <dbReference type="NCBI Taxonomy" id="45607"/>
    <lineage>
        <taxon>Eukaryota</taxon>
        <taxon>Fungi</taxon>
        <taxon>Dikarya</taxon>
        <taxon>Ascomycota</taxon>
        <taxon>Saccharomycotina</taxon>
        <taxon>Dipodascomycetes</taxon>
        <taxon>Dipodascales</taxon>
        <taxon>Trichomonascaceae</taxon>
        <taxon>Wickerhamiella</taxon>
    </lineage>
</organism>
<dbReference type="STRING" id="45607.A0A2T0FHN4"/>
<dbReference type="GO" id="GO:0042256">
    <property type="term" value="P:cytosolic ribosome assembly"/>
    <property type="evidence" value="ECO:0007669"/>
    <property type="project" value="TreeGrafter"/>
</dbReference>
<reference evidence="1 2" key="1">
    <citation type="submission" date="2017-04" db="EMBL/GenBank/DDBJ databases">
        <title>Genome sequencing of [Candida] sorbophila.</title>
        <authorList>
            <person name="Ahn J.O."/>
        </authorList>
    </citation>
    <scope>NUCLEOTIDE SEQUENCE [LARGE SCALE GENOMIC DNA]</scope>
    <source>
        <strain evidence="1 2">DS02</strain>
    </source>
</reference>
<dbReference type="Pfam" id="PF02330">
    <property type="entry name" value="MAM33"/>
    <property type="match status" value="1"/>
</dbReference>
<dbReference type="SUPFAM" id="SSF54529">
    <property type="entry name" value="Mitochondrial glycoprotein MAM33-like"/>
    <property type="match status" value="1"/>
</dbReference>
<dbReference type="Gene3D" id="3.10.280.10">
    <property type="entry name" value="Mitochondrial glycoprotein"/>
    <property type="match status" value="1"/>
</dbReference>
<comment type="caution">
    <text evidence="1">The sequence shown here is derived from an EMBL/GenBank/DDBJ whole genome shotgun (WGS) entry which is preliminary data.</text>
</comment>
<sequence>MFRSTLRIATRAAVIATRGPVRPAIVAPRMFAMCRYASSSAADAQLVASLRAEQQVEQEALEQEANEAEEFSSFLSNQGFTLVEKPGQDEVQLVRTSGDETLRIFFSPSDVINSDSVLDDAEGEHEETEAAANNDGEELEFSDDFDVPIRLNIVVERSKGALGIEAIVQDDLVVVESLIPYPSAELAIDETAEADYKRRAIYGGPPFSVLDPSVQSSVQEFLESRNVNGDLALFIAEYSSYRENKEYVSWLGKIADILE</sequence>
<dbReference type="InterPro" id="IPR003428">
    <property type="entry name" value="MAM33"/>
</dbReference>
<dbReference type="GeneID" id="36515879"/>
<dbReference type="PANTHER" id="PTHR10826">
    <property type="entry name" value="COMPLEMENT COMPONENT 1"/>
    <property type="match status" value="1"/>
</dbReference>
<dbReference type="EMBL" id="NDIQ01000021">
    <property type="protein sequence ID" value="PRT54511.1"/>
    <property type="molecule type" value="Genomic_DNA"/>
</dbReference>
<accession>A0A2T0FHN4</accession>
<dbReference type="GO" id="GO:0005759">
    <property type="term" value="C:mitochondrial matrix"/>
    <property type="evidence" value="ECO:0007669"/>
    <property type="project" value="InterPro"/>
</dbReference>
<protein>
    <submittedName>
        <fullName evidence="1">Mitochondrial acidic protein MAM33</fullName>
    </submittedName>
</protein>
<dbReference type="OrthoDB" id="278212at2759"/>
<evidence type="ECO:0000313" key="2">
    <source>
        <dbReference type="Proteomes" id="UP000238350"/>
    </source>
</evidence>
<dbReference type="AlphaFoldDB" id="A0A2T0FHN4"/>
<gene>
    <name evidence="1" type="ORF">B9G98_02131</name>
</gene>
<keyword evidence="2" id="KW-1185">Reference proteome</keyword>